<dbReference type="OMA" id="CASHPSH"/>
<organism evidence="4 5">
    <name type="scientific">Entamoeba invadens IP1</name>
    <dbReference type="NCBI Taxonomy" id="370355"/>
    <lineage>
        <taxon>Eukaryota</taxon>
        <taxon>Amoebozoa</taxon>
        <taxon>Evosea</taxon>
        <taxon>Archamoebae</taxon>
        <taxon>Mastigamoebida</taxon>
        <taxon>Entamoebidae</taxon>
        <taxon>Entamoeba</taxon>
    </lineage>
</organism>
<dbReference type="Proteomes" id="UP000014680">
    <property type="component" value="Unassembled WGS sequence"/>
</dbReference>
<evidence type="ECO:0000256" key="2">
    <source>
        <dbReference type="ARBA" id="ARBA00022448"/>
    </source>
</evidence>
<evidence type="ECO:0008006" key="6">
    <source>
        <dbReference type="Google" id="ProtNLM"/>
    </source>
</evidence>
<keyword evidence="5" id="KW-1185">Reference proteome</keyword>
<dbReference type="InterPro" id="IPR011989">
    <property type="entry name" value="ARM-like"/>
</dbReference>
<dbReference type="EMBL" id="KB206860">
    <property type="protein sequence ID" value="ELP87279.1"/>
    <property type="molecule type" value="Genomic_DNA"/>
</dbReference>
<dbReference type="KEGG" id="eiv:EIN_095160"/>
<evidence type="ECO:0000313" key="4">
    <source>
        <dbReference type="EMBL" id="ELP87279.1"/>
    </source>
</evidence>
<accession>A0A0A1U074</accession>
<gene>
    <name evidence="4" type="ORF">EIN_095160</name>
</gene>
<keyword evidence="2" id="KW-0813">Transport</keyword>
<dbReference type="SUPFAM" id="SSF48371">
    <property type="entry name" value="ARM repeat"/>
    <property type="match status" value="1"/>
</dbReference>
<dbReference type="VEuPathDB" id="AmoebaDB:EIN_095160"/>
<evidence type="ECO:0000256" key="1">
    <source>
        <dbReference type="ARBA" id="ARBA00010394"/>
    </source>
</evidence>
<dbReference type="InterPro" id="IPR016024">
    <property type="entry name" value="ARM-type_fold"/>
</dbReference>
<dbReference type="PANTHER" id="PTHR23316">
    <property type="entry name" value="IMPORTIN ALPHA"/>
    <property type="match status" value="1"/>
</dbReference>
<comment type="similarity">
    <text evidence="1">Belongs to the importin alpha family.</text>
</comment>
<sequence>MHLRGTKSLAQSCQEFQEDISVLRHSRREALLRRSRPVTFEQEFTPPSSYAQFYKTSTECLLHPTSLLQQQQIIRNLRLSIDNEGYTPLSEIFASGILPTLLQTFSMTHDRTVANEVAWFFINFCEKGGEGTETVLYKLGALAIFSQASKSVTGDAELLVTILWALANMIYFNDDYIKETVSAGVLISIQTGLKQCPYDADLLYVLSAFLRRVDLYDARLVEPFKENIILALTATDEKVVKRALLCCHYLTRYKNTIQYTIKSSLLIRCFQLATSSNKTIRESALIVLKDLSASEEDVVFQMFADNNVFLYLVQLYVESDEKMKKVLAFTFSNLVNTNTLFVERFLETNMIECSIATIFQNENEKTDMSKKSKSDEEILIFLFNCVIAMNAVFMNYVVKSPLFLGIWKFVVWDSMDCKIAALNAASKLLEYFHVSANDIETQNSLVDQFIEIGFDKKCEDLIGDDDVTVEQYANDIVLKYFSFRGEL</sequence>
<dbReference type="RefSeq" id="XP_004254050.1">
    <property type="nucleotide sequence ID" value="XM_004254002.1"/>
</dbReference>
<evidence type="ECO:0000313" key="5">
    <source>
        <dbReference type="Proteomes" id="UP000014680"/>
    </source>
</evidence>
<protein>
    <recommendedName>
        <fullName evidence="6">Importin subunit alpha</fullName>
    </recommendedName>
</protein>
<reference evidence="4 5" key="1">
    <citation type="submission" date="2012-10" db="EMBL/GenBank/DDBJ databases">
        <authorList>
            <person name="Zafar N."/>
            <person name="Inman J."/>
            <person name="Hall N."/>
            <person name="Lorenzi H."/>
            <person name="Caler E."/>
        </authorList>
    </citation>
    <scope>NUCLEOTIDE SEQUENCE [LARGE SCALE GENOMIC DNA]</scope>
    <source>
        <strain evidence="4 5">IP1</strain>
    </source>
</reference>
<proteinExistence type="inferred from homology"/>
<name>A0A0A1U074_ENTIV</name>
<dbReference type="GeneID" id="14886265"/>
<dbReference type="OrthoDB" id="29145at2759"/>
<dbReference type="Gene3D" id="1.25.10.10">
    <property type="entry name" value="Leucine-rich Repeat Variant"/>
    <property type="match status" value="1"/>
</dbReference>
<dbReference type="GO" id="GO:0015031">
    <property type="term" value="P:protein transport"/>
    <property type="evidence" value="ECO:0007669"/>
    <property type="project" value="UniProtKB-KW"/>
</dbReference>
<evidence type="ECO:0000256" key="3">
    <source>
        <dbReference type="ARBA" id="ARBA00022927"/>
    </source>
</evidence>
<keyword evidence="3" id="KW-0653">Protein transport</keyword>
<dbReference type="AlphaFoldDB" id="A0A0A1U074"/>